<dbReference type="InterPro" id="IPR028244">
    <property type="entry name" value="T6SS_Rhs_Vgr_dom"/>
</dbReference>
<dbReference type="Proteomes" id="UP000192721">
    <property type="component" value="Unassembled WGS sequence"/>
</dbReference>
<comment type="caution">
    <text evidence="4">The sequence shown here is derived from an EMBL/GenBank/DDBJ whole genome shotgun (WGS) entry which is preliminary data.</text>
</comment>
<evidence type="ECO:0000259" key="3">
    <source>
        <dbReference type="Pfam" id="PF13296"/>
    </source>
</evidence>
<dbReference type="AlphaFoldDB" id="A0A1W0CC82"/>
<evidence type="ECO:0000313" key="5">
    <source>
        <dbReference type="Proteomes" id="UP000192721"/>
    </source>
</evidence>
<name>A0A1W0CC82_9NEIS</name>
<evidence type="ECO:0000259" key="2">
    <source>
        <dbReference type="Pfam" id="PF10106"/>
    </source>
</evidence>
<sequence>GEVRTKLSSEPGKTQLNQGFLTHPRSNGKAEPRGDGFELRTDSHGAIRAGHGLLLSTEAQNGASGKQLAREQAQSQLDAALALSQSLGDTASGQQADTMETGPEEIGADNAKAAKKTEGHLQHQAAALKAWEAGSNTDKDGKTAKDQAGQQPLIVLSAPAGIASLSQQSQTVAAGTNLDLVAQRDTNQTSGRRWLHNVGQHISLFVTGLQDKISLKLIAAKGKVQVQAQSDSIEVTADKDVTVTSCKERITVAAKQEILLTSGGGYIRLKGGNIEVHCPGEVSVKGASHALSGPASTSLPTPTFNKPGMGNLQVIHEFANGYSMDQGKFVVTDALGVKHHGVLDEAGKAMVNGLPTGPAQVQFLGRPHKDKADIFPFVPQPEVALQQTGEAVKQQAMQQLGSTLGKVSPQLQNTLGQAQAMAAQAQQALALARNPQSAIPAQAERAGGMLPKLPSLPGLLKV</sequence>
<reference evidence="4 5" key="1">
    <citation type="submission" date="2017-02" db="EMBL/GenBank/DDBJ databases">
        <title>Chromobacterium haemolyticum H5244.</title>
        <authorList>
            <person name="Gulvik C.A."/>
        </authorList>
    </citation>
    <scope>NUCLEOTIDE SEQUENCE [LARGE SCALE GENOMIC DNA]</scope>
    <source>
        <strain evidence="4 5">H5244</strain>
    </source>
</reference>
<feature type="compositionally biased region" description="Basic and acidic residues" evidence="1">
    <location>
        <begin position="28"/>
        <end position="41"/>
    </location>
</feature>
<evidence type="ECO:0000313" key="4">
    <source>
        <dbReference type="EMBL" id="OQS32364.1"/>
    </source>
</evidence>
<accession>A0A1W0CC82</accession>
<proteinExistence type="predicted"/>
<feature type="domain" description="Putative type VI secretion system Rhs element associated Vgr" evidence="3">
    <location>
        <begin position="1"/>
        <end position="91"/>
    </location>
</feature>
<organism evidence="4 5">
    <name type="scientific">Chromobacterium haemolyticum</name>
    <dbReference type="NCBI Taxonomy" id="394935"/>
    <lineage>
        <taxon>Bacteria</taxon>
        <taxon>Pseudomonadati</taxon>
        <taxon>Pseudomonadota</taxon>
        <taxon>Betaproteobacteria</taxon>
        <taxon>Neisseriales</taxon>
        <taxon>Chromobacteriaceae</taxon>
        <taxon>Chromobacterium</taxon>
    </lineage>
</organism>
<gene>
    <name evidence="4" type="ORF">B0T45_21820</name>
</gene>
<feature type="non-terminal residue" evidence="4">
    <location>
        <position position="1"/>
    </location>
</feature>
<dbReference type="RefSeq" id="WP_143330394.1">
    <property type="nucleotide sequence ID" value="NZ_MUKV01000047.1"/>
</dbReference>
<dbReference type="InterPro" id="IPR018769">
    <property type="entry name" value="VgrG2_DUF2345"/>
</dbReference>
<feature type="region of interest" description="Disordered" evidence="1">
    <location>
        <begin position="1"/>
        <end position="41"/>
    </location>
</feature>
<dbReference type="Pfam" id="PF10106">
    <property type="entry name" value="DUF2345"/>
    <property type="match status" value="1"/>
</dbReference>
<feature type="compositionally biased region" description="Polar residues" evidence="1">
    <location>
        <begin position="8"/>
        <end position="20"/>
    </location>
</feature>
<dbReference type="SUPFAM" id="SSF69349">
    <property type="entry name" value="Phage fibre proteins"/>
    <property type="match status" value="1"/>
</dbReference>
<protein>
    <submittedName>
        <fullName evidence="4">Type VI secretion system protein</fullName>
    </submittedName>
</protein>
<feature type="domain" description="DUF2345" evidence="2">
    <location>
        <begin position="143"/>
        <end position="295"/>
    </location>
</feature>
<dbReference type="Pfam" id="PF13296">
    <property type="entry name" value="T6SS_Vgr"/>
    <property type="match status" value="1"/>
</dbReference>
<dbReference type="EMBL" id="MUKV01000047">
    <property type="protein sequence ID" value="OQS32364.1"/>
    <property type="molecule type" value="Genomic_DNA"/>
</dbReference>
<evidence type="ECO:0000256" key="1">
    <source>
        <dbReference type="SAM" id="MobiDB-lite"/>
    </source>
</evidence>